<gene>
    <name evidence="12" type="primary">LOC106457705</name>
</gene>
<dbReference type="Pfam" id="PF09380">
    <property type="entry name" value="FERM_C"/>
    <property type="match status" value="1"/>
</dbReference>
<dbReference type="PROSITE" id="PS00660">
    <property type="entry name" value="FERM_1"/>
    <property type="match status" value="1"/>
</dbReference>
<dbReference type="InterPro" id="IPR019747">
    <property type="entry name" value="FERM_CS"/>
</dbReference>
<dbReference type="InterPro" id="IPR018979">
    <property type="entry name" value="FERM_N"/>
</dbReference>
<dbReference type="PRINTS" id="PR00935">
    <property type="entry name" value="BAND41"/>
</dbReference>
<dbReference type="Pfam" id="PF00373">
    <property type="entry name" value="FERM_M"/>
    <property type="match status" value="1"/>
</dbReference>
<dbReference type="SUPFAM" id="SSF50729">
    <property type="entry name" value="PH domain-like"/>
    <property type="match status" value="3"/>
</dbReference>
<evidence type="ECO:0000256" key="6">
    <source>
        <dbReference type="ARBA" id="ARBA00043944"/>
    </source>
</evidence>
<feature type="domain" description="PH" evidence="8">
    <location>
        <begin position="761"/>
        <end position="858"/>
    </location>
</feature>
<feature type="domain" description="DH" evidence="9">
    <location>
        <begin position="541"/>
        <end position="732"/>
    </location>
</feature>
<accession>A0ABM1B121</accession>
<sequence length="1041" mass="120177">MLSVEVRFLDESVANFQIQYKATGNVLFDQACKMLNLLEVDYFGLEYADSNNTKYWLDQDKPMCRQLGLSLVNPVMYFRVKFYTPDPAHLEEEYTRYLFSLQIKQDLAQGALQCNDNTAALIASYIVQADCGDYSLDDYPDHTYLSSFKFVPHQDDELERKIMENHKKHAGQSPSEADMNLLETARRCELYGIKMTPAKDHDGVPLNLAVAHMGILVFQHSTKITTFSWAKIRKLSFKRRRFIIKLHPEGSGFYKDAVEFFFEGRNSCKNFWKKGIENHGFFRCSEVRKLPRQRARIFSRGSSFRYSGRTQKQITEFVRENFVKRQPFQRSTSLRIPSTSRRSVGNSVLGQPLLPVTSSQSCGSVALNDSGPIFTASEPRPISASQPSSPRTIQEPERMAINGTVYSEEKERPARQRDFSSGLESPDFEYDKDGLYSPDAIGHDTDDNLSHDSYHLEEHIVGLESPYFYHSSTKGNVSPTSCRDGSTVRSEASFSLCVPSSTDDLTQSPITPMKGVKNGSDLLASPETNSEKRKQKTTPDIAYFIAKELLMTERKYKKELELINIWFREEVSKEENMPTEVLALLFSILDPLYEFHCGFLRDLEQRLSTWEGKGGNTNHTPLFGIGDIFFQNIHITELYDRYLEKLPLVLERISSAYKYNQHFEQIYRDFELQKACYLPLSYFLLAPAYRLTLYCAILQRLVDHYEEHHPDQRHCKIILIKLQQVTASYKETVKAMENYVKLMDLHHEMVGIDDLQQPSREFIREGCLQKLSRKGYQQRMFFLFSDMLLYASRSSNPRLQFKVHRQLPLESVMVEETEPKMGMDFCFTVYGGNQALMVAASCEEERQKWLTDLIKAIDCARDQRVGNFLYSSLHSCSSSDELLDKIDGQRSLFTPPAQPEGGSTNTSEKQAQHRATTTVHVCWHRSMSVGIEDFRQSMVNQLSGYLLRKFKNSSGWQKLWVVLANFCLFFYKSYQDDFPLASLPLMGYQVTTPNEQDNINKDCVFKLQFKNHVYFFRAESQYTFSRWVEVTENATLHHISV</sequence>
<feature type="region of interest" description="Disordered" evidence="7">
    <location>
        <begin position="500"/>
        <end position="535"/>
    </location>
</feature>
<keyword evidence="11" id="KW-1185">Reference proteome</keyword>
<dbReference type="CDD" id="cd13235">
    <property type="entry name" value="PH2_FARP1-like"/>
    <property type="match status" value="1"/>
</dbReference>
<dbReference type="GeneID" id="106457705"/>
<dbReference type="CDD" id="cd14473">
    <property type="entry name" value="FERM_B-lobe"/>
    <property type="match status" value="1"/>
</dbReference>
<dbReference type="Gene3D" id="2.30.29.30">
    <property type="entry name" value="Pleckstrin-homology domain (PH domain)/Phosphotyrosine-binding domain (PTB)"/>
    <property type="match status" value="3"/>
</dbReference>
<dbReference type="PANTHER" id="PTHR45858:SF5">
    <property type="entry name" value="MOESIN_EZRIN_RADIXIN HOMOLOG 1"/>
    <property type="match status" value="1"/>
</dbReference>
<dbReference type="Pfam" id="PF00621">
    <property type="entry name" value="RhoGEF"/>
    <property type="match status" value="1"/>
</dbReference>
<dbReference type="SMART" id="SM00233">
    <property type="entry name" value="PH"/>
    <property type="match status" value="2"/>
</dbReference>
<keyword evidence="3" id="KW-0344">Guanine-nucleotide releasing factor</keyword>
<dbReference type="Gene3D" id="1.20.900.10">
    <property type="entry name" value="Dbl homology (DH) domain"/>
    <property type="match status" value="1"/>
</dbReference>
<dbReference type="InterPro" id="IPR019748">
    <property type="entry name" value="FERM_central"/>
</dbReference>
<dbReference type="InterPro" id="IPR035899">
    <property type="entry name" value="DBL_dom_sf"/>
</dbReference>
<dbReference type="Gene3D" id="3.10.20.90">
    <property type="entry name" value="Phosphatidylinositol 3-kinase Catalytic Subunit, Chain A, domain 1"/>
    <property type="match status" value="1"/>
</dbReference>
<dbReference type="InterPro" id="IPR014847">
    <property type="entry name" value="FA"/>
</dbReference>
<dbReference type="InterPro" id="IPR001849">
    <property type="entry name" value="PH_domain"/>
</dbReference>
<dbReference type="SUPFAM" id="SSF54236">
    <property type="entry name" value="Ubiquitin-like"/>
    <property type="match status" value="1"/>
</dbReference>
<protein>
    <recommendedName>
        <fullName evidence="2">Moesin/ezrin/radixin homolog 1</fullName>
    </recommendedName>
</protein>
<comment type="subcellular location">
    <subcellularLocation>
        <location evidence="1">Cell junction</location>
        <location evidence="1">Adherens junction</location>
    </subcellularLocation>
    <subcellularLocation>
        <location evidence="6">Cell projection</location>
        <location evidence="6">Rhabdomere</location>
    </subcellularLocation>
</comment>
<dbReference type="PRINTS" id="PR00661">
    <property type="entry name" value="ERMFAMILY"/>
</dbReference>
<feature type="compositionally biased region" description="Polar residues" evidence="7">
    <location>
        <begin position="500"/>
        <end position="510"/>
    </location>
</feature>
<feature type="domain" description="FERM" evidence="10">
    <location>
        <begin position="2"/>
        <end position="286"/>
    </location>
</feature>
<dbReference type="Pfam" id="PF09379">
    <property type="entry name" value="FERM_N"/>
    <property type="match status" value="1"/>
</dbReference>
<dbReference type="Pfam" id="PF08736">
    <property type="entry name" value="FA"/>
    <property type="match status" value="1"/>
</dbReference>
<organism evidence="11 12">
    <name type="scientific">Limulus polyphemus</name>
    <name type="common">Atlantic horseshoe crab</name>
    <dbReference type="NCBI Taxonomy" id="6850"/>
    <lineage>
        <taxon>Eukaryota</taxon>
        <taxon>Metazoa</taxon>
        <taxon>Ecdysozoa</taxon>
        <taxon>Arthropoda</taxon>
        <taxon>Chelicerata</taxon>
        <taxon>Merostomata</taxon>
        <taxon>Xiphosura</taxon>
        <taxon>Limulidae</taxon>
        <taxon>Limulus</taxon>
    </lineage>
</organism>
<evidence type="ECO:0000313" key="11">
    <source>
        <dbReference type="Proteomes" id="UP000694941"/>
    </source>
</evidence>
<proteinExistence type="predicted"/>
<dbReference type="Pfam" id="PF00169">
    <property type="entry name" value="PH"/>
    <property type="match status" value="2"/>
</dbReference>
<dbReference type="SMART" id="SM01195">
    <property type="entry name" value="FA"/>
    <property type="match status" value="1"/>
</dbReference>
<dbReference type="InterPro" id="IPR051835">
    <property type="entry name" value="RAC1-GEF"/>
</dbReference>
<dbReference type="PROSITE" id="PS50010">
    <property type="entry name" value="DH_2"/>
    <property type="match status" value="1"/>
</dbReference>
<dbReference type="SMART" id="SM01196">
    <property type="entry name" value="FERM_C"/>
    <property type="match status" value="1"/>
</dbReference>
<dbReference type="InterPro" id="IPR018980">
    <property type="entry name" value="FERM_PH-like_C"/>
</dbReference>
<dbReference type="SUPFAM" id="SSF48065">
    <property type="entry name" value="DBL homology domain (DH-domain)"/>
    <property type="match status" value="1"/>
</dbReference>
<evidence type="ECO:0000259" key="10">
    <source>
        <dbReference type="PROSITE" id="PS50057"/>
    </source>
</evidence>
<dbReference type="SMART" id="SM00325">
    <property type="entry name" value="RhoGEF"/>
    <property type="match status" value="1"/>
</dbReference>
<reference evidence="12" key="1">
    <citation type="submission" date="2025-08" db="UniProtKB">
        <authorList>
            <consortium name="RefSeq"/>
        </authorList>
    </citation>
    <scope>IDENTIFICATION</scope>
    <source>
        <tissue evidence="12">Muscle</tissue>
    </source>
</reference>
<dbReference type="InterPro" id="IPR000219">
    <property type="entry name" value="DH_dom"/>
</dbReference>
<evidence type="ECO:0000256" key="7">
    <source>
        <dbReference type="SAM" id="MobiDB-lite"/>
    </source>
</evidence>
<dbReference type="InterPro" id="IPR029071">
    <property type="entry name" value="Ubiquitin-like_domsf"/>
</dbReference>
<evidence type="ECO:0000313" key="12">
    <source>
        <dbReference type="RefSeq" id="XP_013772606.1"/>
    </source>
</evidence>
<dbReference type="PANTHER" id="PTHR45858">
    <property type="entry name" value="FERM DOMAIN CONTAINING PROTEIN"/>
    <property type="match status" value="1"/>
</dbReference>
<dbReference type="CDD" id="cd17098">
    <property type="entry name" value="FERM_F1_FARP1_like"/>
    <property type="match status" value="1"/>
</dbReference>
<dbReference type="InterPro" id="IPR000299">
    <property type="entry name" value="FERM_domain"/>
</dbReference>
<keyword evidence="5" id="KW-0965">Cell junction</keyword>
<evidence type="ECO:0000259" key="9">
    <source>
        <dbReference type="PROSITE" id="PS50010"/>
    </source>
</evidence>
<evidence type="ECO:0000259" key="8">
    <source>
        <dbReference type="PROSITE" id="PS50003"/>
    </source>
</evidence>
<dbReference type="SUPFAM" id="SSF47031">
    <property type="entry name" value="Second domain of FERM"/>
    <property type="match status" value="1"/>
</dbReference>
<evidence type="ECO:0000256" key="1">
    <source>
        <dbReference type="ARBA" id="ARBA00004536"/>
    </source>
</evidence>
<dbReference type="PROSITE" id="PS50057">
    <property type="entry name" value="FERM_3"/>
    <property type="match status" value="1"/>
</dbReference>
<dbReference type="InterPro" id="IPR014352">
    <property type="entry name" value="FERM/acyl-CoA-bd_prot_sf"/>
</dbReference>
<dbReference type="CDD" id="cd00160">
    <property type="entry name" value="RhoGEF"/>
    <property type="match status" value="1"/>
</dbReference>
<dbReference type="InterPro" id="IPR041788">
    <property type="entry name" value="FARP1/FARP2/FRMD7_FERM_C"/>
</dbReference>
<feature type="region of interest" description="Disordered" evidence="7">
    <location>
        <begin position="373"/>
        <end position="429"/>
    </location>
</feature>
<evidence type="ECO:0000256" key="4">
    <source>
        <dbReference type="ARBA" id="ARBA00022737"/>
    </source>
</evidence>
<feature type="compositionally biased region" description="Basic and acidic residues" evidence="7">
    <location>
        <begin position="407"/>
        <end position="418"/>
    </location>
</feature>
<dbReference type="CDD" id="cd13193">
    <property type="entry name" value="FERM_C_FARP1-like"/>
    <property type="match status" value="1"/>
</dbReference>
<dbReference type="InterPro" id="IPR011993">
    <property type="entry name" value="PH-like_dom_sf"/>
</dbReference>
<name>A0ABM1B121_LIMPO</name>
<dbReference type="Proteomes" id="UP000694941">
    <property type="component" value="Unplaced"/>
</dbReference>
<evidence type="ECO:0000256" key="3">
    <source>
        <dbReference type="ARBA" id="ARBA00022658"/>
    </source>
</evidence>
<evidence type="ECO:0000256" key="5">
    <source>
        <dbReference type="ARBA" id="ARBA00022949"/>
    </source>
</evidence>
<dbReference type="InterPro" id="IPR035963">
    <property type="entry name" value="FERM_2"/>
</dbReference>
<feature type="domain" description="PH" evidence="8">
    <location>
        <begin position="939"/>
        <end position="1036"/>
    </location>
</feature>
<dbReference type="Gene3D" id="1.20.80.10">
    <property type="match status" value="1"/>
</dbReference>
<dbReference type="PROSITE" id="PS50003">
    <property type="entry name" value="PH_DOMAIN"/>
    <property type="match status" value="2"/>
</dbReference>
<keyword evidence="4" id="KW-0677">Repeat</keyword>
<dbReference type="RefSeq" id="XP_013772606.1">
    <property type="nucleotide sequence ID" value="XM_013917152.2"/>
</dbReference>
<evidence type="ECO:0000256" key="2">
    <source>
        <dbReference type="ARBA" id="ARBA00022025"/>
    </source>
</evidence>
<feature type="compositionally biased region" description="Polar residues" evidence="7">
    <location>
        <begin position="383"/>
        <end position="392"/>
    </location>
</feature>
<dbReference type="CDD" id="cd01220">
    <property type="entry name" value="PH1_FARP1-like"/>
    <property type="match status" value="1"/>
</dbReference>
<dbReference type="InterPro" id="IPR000798">
    <property type="entry name" value="Ez/rad/moesin-like"/>
</dbReference>
<dbReference type="SMART" id="SM00295">
    <property type="entry name" value="B41"/>
    <property type="match status" value="1"/>
</dbReference>
<dbReference type="InterPro" id="IPR019749">
    <property type="entry name" value="Band_41_domain"/>
</dbReference>